<dbReference type="PRINTS" id="PR01607">
    <property type="entry name" value="APYRASEFAMLY"/>
</dbReference>
<feature type="chain" id="PRO_5031610432" evidence="2">
    <location>
        <begin position="21"/>
        <end position="611"/>
    </location>
</feature>
<evidence type="ECO:0000256" key="1">
    <source>
        <dbReference type="ARBA" id="ARBA00022729"/>
    </source>
</evidence>
<dbReference type="Pfam" id="PF02872">
    <property type="entry name" value="5_nucleotid_C"/>
    <property type="match status" value="1"/>
</dbReference>
<dbReference type="GO" id="GO:0008253">
    <property type="term" value="F:5'-nucleotidase activity"/>
    <property type="evidence" value="ECO:0007669"/>
    <property type="project" value="TreeGrafter"/>
</dbReference>
<organism evidence="5 6">
    <name type="scientific">Novosphingobium piscinae</name>
    <dbReference type="NCBI Taxonomy" id="1507448"/>
    <lineage>
        <taxon>Bacteria</taxon>
        <taxon>Pseudomonadati</taxon>
        <taxon>Pseudomonadota</taxon>
        <taxon>Alphaproteobacteria</taxon>
        <taxon>Sphingomonadales</taxon>
        <taxon>Sphingomonadaceae</taxon>
        <taxon>Novosphingobium</taxon>
    </lineage>
</organism>
<dbReference type="Pfam" id="PF00149">
    <property type="entry name" value="Metallophos"/>
    <property type="match status" value="1"/>
</dbReference>
<sequence>MFPASLLRHPLLGSAVLTLAACTANGPRADLASAPPPPAAVGPVTIGIAAINDFHGNLEPPKQAALLPDGKGGVTGVPAGGAAYLATAVRQVRDRYPHHLTISAGDLMGSSPLASALFLDEPAVEVMNRIGLDFNAVGNHEFDHGVPELLRKQSGGCAKLTDREPCQIEPFKGAKFRFLAANTINRADGRTLFPGTALRSFGTGSRKVTVGLIGMTLQGTTDLVNSKVQATVEFRDEADTANALVARLKAEGADAVILVIHEGGRTSGTPDPNGCEALSGGIRRILDRLDTRIDLVVSGHTHWSYVCDYATYNQEKPFLLTSAGVWGEYVTDIALDIDPATHRVVARRAHNVVVQSEPYISLSRQVNNSTIVPLVAPDPEVAAYVARYVAASTAYVKRPVGWLAEPLEKSEGNAWGTGGRLGNLIADAQLEATRAAGAVIACTNPFGIRRSLLTQPNHTVTFGDLYLVQPFNSELVTMTLTGAELKEAMEQQLDDKAPEQLLACSAGFIQTIDRSRPIGDRVVGMTLDGVAIDPAKSYRITVNSFVANGGDSFMAFVKGRERSIGISDIAALEAYLKPADPMRNASREVRVKDLRPELKTNNLKAPPGITY</sequence>
<dbReference type="InterPro" id="IPR004843">
    <property type="entry name" value="Calcineurin-like_PHP"/>
</dbReference>
<name>A0A7X1G0W8_9SPHN</name>
<feature type="domain" description="Calcineurin-like phosphoesterase" evidence="3">
    <location>
        <begin position="48"/>
        <end position="303"/>
    </location>
</feature>
<feature type="domain" description="5'-Nucleotidase C-terminal" evidence="4">
    <location>
        <begin position="414"/>
        <end position="557"/>
    </location>
</feature>
<dbReference type="PANTHER" id="PTHR11575:SF24">
    <property type="entry name" value="5'-NUCLEOTIDASE"/>
    <property type="match status" value="1"/>
</dbReference>
<dbReference type="GO" id="GO:0009166">
    <property type="term" value="P:nucleotide catabolic process"/>
    <property type="evidence" value="ECO:0007669"/>
    <property type="project" value="InterPro"/>
</dbReference>
<keyword evidence="2" id="KW-0378">Hydrolase</keyword>
<keyword evidence="1 2" id="KW-0732">Signal</keyword>
<gene>
    <name evidence="5" type="ORF">H7F53_15845</name>
</gene>
<protein>
    <submittedName>
        <fullName evidence="5">Bifunctional metallophosphatase/5'-nucleotidase</fullName>
    </submittedName>
</protein>
<comment type="similarity">
    <text evidence="2">Belongs to the 5'-nucleotidase family.</text>
</comment>
<evidence type="ECO:0000313" key="6">
    <source>
        <dbReference type="Proteomes" id="UP000551327"/>
    </source>
</evidence>
<reference evidence="5 6" key="1">
    <citation type="submission" date="2020-08" db="EMBL/GenBank/DDBJ databases">
        <title>The genome sequence of type strain Novosphingobium piscinae KCTC 42194.</title>
        <authorList>
            <person name="Liu Y."/>
        </authorList>
    </citation>
    <scope>NUCLEOTIDE SEQUENCE [LARGE SCALE GENOMIC DNA]</scope>
    <source>
        <strain evidence="5 6">KCTC 42194</strain>
    </source>
</reference>
<dbReference type="RefSeq" id="WP_185680485.1">
    <property type="nucleotide sequence ID" value="NZ_JACLAX010000023.1"/>
</dbReference>
<dbReference type="InterPro" id="IPR036907">
    <property type="entry name" value="5'-Nucleotdase_C_sf"/>
</dbReference>
<dbReference type="Gene3D" id="3.90.780.10">
    <property type="entry name" value="5'-Nucleotidase, C-terminal domain"/>
    <property type="match status" value="1"/>
</dbReference>
<evidence type="ECO:0000259" key="3">
    <source>
        <dbReference type="Pfam" id="PF00149"/>
    </source>
</evidence>
<evidence type="ECO:0000313" key="5">
    <source>
        <dbReference type="EMBL" id="MBC2670625.1"/>
    </source>
</evidence>
<dbReference type="InterPro" id="IPR006179">
    <property type="entry name" value="5_nucleotidase/apyrase"/>
</dbReference>
<comment type="caution">
    <text evidence="5">The sequence shown here is derived from an EMBL/GenBank/DDBJ whole genome shotgun (WGS) entry which is preliminary data.</text>
</comment>
<evidence type="ECO:0000256" key="2">
    <source>
        <dbReference type="RuleBase" id="RU362119"/>
    </source>
</evidence>
<dbReference type="InterPro" id="IPR029052">
    <property type="entry name" value="Metallo-depent_PP-like"/>
</dbReference>
<dbReference type="PANTHER" id="PTHR11575">
    <property type="entry name" value="5'-NUCLEOTIDASE-RELATED"/>
    <property type="match status" value="1"/>
</dbReference>
<dbReference type="Proteomes" id="UP000551327">
    <property type="component" value="Unassembled WGS sequence"/>
</dbReference>
<dbReference type="GO" id="GO:0030288">
    <property type="term" value="C:outer membrane-bounded periplasmic space"/>
    <property type="evidence" value="ECO:0007669"/>
    <property type="project" value="TreeGrafter"/>
</dbReference>
<dbReference type="SUPFAM" id="SSF56300">
    <property type="entry name" value="Metallo-dependent phosphatases"/>
    <property type="match status" value="1"/>
</dbReference>
<dbReference type="Gene3D" id="3.60.21.10">
    <property type="match status" value="1"/>
</dbReference>
<dbReference type="AlphaFoldDB" id="A0A7X1G0W8"/>
<proteinExistence type="inferred from homology"/>
<keyword evidence="6" id="KW-1185">Reference proteome</keyword>
<dbReference type="InterPro" id="IPR008334">
    <property type="entry name" value="5'-Nucleotdase_C"/>
</dbReference>
<keyword evidence="2" id="KW-0547">Nucleotide-binding</keyword>
<feature type="signal peptide" evidence="2">
    <location>
        <begin position="1"/>
        <end position="20"/>
    </location>
</feature>
<accession>A0A7X1G0W8</accession>
<dbReference type="EMBL" id="JACLAX010000023">
    <property type="protein sequence ID" value="MBC2670625.1"/>
    <property type="molecule type" value="Genomic_DNA"/>
</dbReference>
<dbReference type="GO" id="GO:0000166">
    <property type="term" value="F:nucleotide binding"/>
    <property type="evidence" value="ECO:0007669"/>
    <property type="project" value="UniProtKB-KW"/>
</dbReference>
<dbReference type="SUPFAM" id="SSF55816">
    <property type="entry name" value="5'-nucleotidase (syn. UDP-sugar hydrolase), C-terminal domain"/>
    <property type="match status" value="1"/>
</dbReference>
<evidence type="ECO:0000259" key="4">
    <source>
        <dbReference type="Pfam" id="PF02872"/>
    </source>
</evidence>
<dbReference type="GO" id="GO:0008768">
    <property type="term" value="F:UDP-sugar diphosphatase activity"/>
    <property type="evidence" value="ECO:0007669"/>
    <property type="project" value="TreeGrafter"/>
</dbReference>